<name>A0AA37RWX0_9GAMM</name>
<dbReference type="InterPro" id="IPR007848">
    <property type="entry name" value="Small_mtfrase_dom"/>
</dbReference>
<keyword evidence="3 8" id="KW-0489">Methyltransferase</keyword>
<gene>
    <name evidence="8" type="primary">rlmG</name>
    <name evidence="8" type="ORF">GCM10007895_21050</name>
</gene>
<dbReference type="Proteomes" id="UP001161422">
    <property type="component" value="Unassembled WGS sequence"/>
</dbReference>
<protein>
    <submittedName>
        <fullName evidence="8">Ribosomal RNA large subunit methyltransferase G</fullName>
    </submittedName>
</protein>
<dbReference type="Gene3D" id="3.40.50.150">
    <property type="entry name" value="Vaccinia Virus protein VP39"/>
    <property type="match status" value="2"/>
</dbReference>
<sequence>MMNQDTILAGQALTLKRYPITSNCNLQAWDAADHHLLKTLQDQQLDADGALLLNDAFGALACGIQAERFYSHTDSKVAQLGCIKNLSLNGRDPELNWLAIDEPWPESLELVLMKLPRNLNQLDSQLQKLSQTLRAGARLLIGGKAKLINRALVERCARQFGQATPSLAWKNTRVIECVFDGQPRATTPLRQWPVPEYDLTLSNMPNVFAGNSLDIGARAILPYLPEDCDGPIVDLGCGNGVLGLRAGQLNPNADIHFVDESAAAVQSAELNWQENLKRNGAQFHWSDCLSEIAPLQAQWILCNPPFHQGDAITDHIAWQMLKDSHRHLCKGGQLLLVGNRHLGYHVKLKRVFGNSELVASDNKFVVLVATKN</sequence>
<feature type="domain" description="Methyltransferase small" evidence="6">
    <location>
        <begin position="199"/>
        <end position="367"/>
    </location>
</feature>
<dbReference type="Pfam" id="PF05175">
    <property type="entry name" value="MTS"/>
    <property type="match status" value="1"/>
</dbReference>
<dbReference type="CDD" id="cd02440">
    <property type="entry name" value="AdoMet_MTases"/>
    <property type="match status" value="1"/>
</dbReference>
<reference evidence="8" key="1">
    <citation type="journal article" date="2014" name="Int. J. Syst. Evol. Microbiol.">
        <title>Complete genome sequence of Corynebacterium casei LMG S-19264T (=DSM 44701T), isolated from a smear-ripened cheese.</title>
        <authorList>
            <consortium name="US DOE Joint Genome Institute (JGI-PGF)"/>
            <person name="Walter F."/>
            <person name="Albersmeier A."/>
            <person name="Kalinowski J."/>
            <person name="Ruckert C."/>
        </authorList>
    </citation>
    <scope>NUCLEOTIDE SEQUENCE</scope>
    <source>
        <strain evidence="8">NBRC 101628</strain>
    </source>
</reference>
<proteinExistence type="predicted"/>
<reference evidence="8" key="2">
    <citation type="submission" date="2023-01" db="EMBL/GenBank/DDBJ databases">
        <title>Draft genome sequence of Paraferrimonas sedimenticola strain NBRC 101628.</title>
        <authorList>
            <person name="Sun Q."/>
            <person name="Mori K."/>
        </authorList>
    </citation>
    <scope>NUCLEOTIDE SEQUENCE</scope>
    <source>
        <strain evidence="8">NBRC 101628</strain>
    </source>
</reference>
<dbReference type="SUPFAM" id="SSF53335">
    <property type="entry name" value="S-adenosyl-L-methionine-dependent methyltransferases"/>
    <property type="match status" value="1"/>
</dbReference>
<evidence type="ECO:0000256" key="2">
    <source>
        <dbReference type="ARBA" id="ARBA00022552"/>
    </source>
</evidence>
<accession>A0AA37RWX0</accession>
<keyword evidence="9" id="KW-1185">Reference proteome</keyword>
<keyword evidence="4" id="KW-0808">Transferase</keyword>
<evidence type="ECO:0000256" key="4">
    <source>
        <dbReference type="ARBA" id="ARBA00022679"/>
    </source>
</evidence>
<dbReference type="EMBL" id="BSNC01000005">
    <property type="protein sequence ID" value="GLP96799.1"/>
    <property type="molecule type" value="Genomic_DNA"/>
</dbReference>
<keyword evidence="2" id="KW-0698">rRNA processing</keyword>
<dbReference type="InterPro" id="IPR058679">
    <property type="entry name" value="RlmG_N"/>
</dbReference>
<dbReference type="Pfam" id="PF26049">
    <property type="entry name" value="RLMG_N"/>
    <property type="match status" value="1"/>
</dbReference>
<dbReference type="AlphaFoldDB" id="A0AA37RWX0"/>
<evidence type="ECO:0000313" key="8">
    <source>
        <dbReference type="EMBL" id="GLP96799.1"/>
    </source>
</evidence>
<dbReference type="InterPro" id="IPR017237">
    <property type="entry name" value="RLMG"/>
</dbReference>
<evidence type="ECO:0000259" key="6">
    <source>
        <dbReference type="Pfam" id="PF05175"/>
    </source>
</evidence>
<dbReference type="InterPro" id="IPR029063">
    <property type="entry name" value="SAM-dependent_MTases_sf"/>
</dbReference>
<keyword evidence="1" id="KW-0963">Cytoplasm</keyword>
<organism evidence="8 9">
    <name type="scientific">Paraferrimonas sedimenticola</name>
    <dbReference type="NCBI Taxonomy" id="375674"/>
    <lineage>
        <taxon>Bacteria</taxon>
        <taxon>Pseudomonadati</taxon>
        <taxon>Pseudomonadota</taxon>
        <taxon>Gammaproteobacteria</taxon>
        <taxon>Alteromonadales</taxon>
        <taxon>Ferrimonadaceae</taxon>
        <taxon>Paraferrimonas</taxon>
    </lineage>
</organism>
<keyword evidence="5" id="KW-0949">S-adenosyl-L-methionine</keyword>
<evidence type="ECO:0000313" key="9">
    <source>
        <dbReference type="Proteomes" id="UP001161422"/>
    </source>
</evidence>
<feature type="domain" description="RlmG N-terminal" evidence="7">
    <location>
        <begin position="7"/>
        <end position="179"/>
    </location>
</feature>
<dbReference type="GO" id="GO:0008990">
    <property type="term" value="F:rRNA (guanine-N2-)-methyltransferase activity"/>
    <property type="evidence" value="ECO:0007669"/>
    <property type="project" value="InterPro"/>
</dbReference>
<evidence type="ECO:0000256" key="5">
    <source>
        <dbReference type="ARBA" id="ARBA00022691"/>
    </source>
</evidence>
<dbReference type="PANTHER" id="PTHR47816:SF5">
    <property type="entry name" value="RIBOSOMAL RNA LARGE SUBUNIT METHYLTRANSFERASE G"/>
    <property type="match status" value="1"/>
</dbReference>
<evidence type="ECO:0000256" key="3">
    <source>
        <dbReference type="ARBA" id="ARBA00022603"/>
    </source>
</evidence>
<dbReference type="GO" id="GO:0005737">
    <property type="term" value="C:cytoplasm"/>
    <property type="evidence" value="ECO:0007669"/>
    <property type="project" value="InterPro"/>
</dbReference>
<comment type="caution">
    <text evidence="8">The sequence shown here is derived from an EMBL/GenBank/DDBJ whole genome shotgun (WGS) entry which is preliminary data.</text>
</comment>
<dbReference type="PANTHER" id="PTHR47816">
    <property type="entry name" value="RIBOSOMAL RNA SMALL SUBUNIT METHYLTRANSFERASE C"/>
    <property type="match status" value="1"/>
</dbReference>
<evidence type="ECO:0000259" key="7">
    <source>
        <dbReference type="Pfam" id="PF26049"/>
    </source>
</evidence>
<dbReference type="InterPro" id="IPR046977">
    <property type="entry name" value="RsmC/RlmG"/>
</dbReference>
<dbReference type="PIRSF" id="PIRSF037565">
    <property type="entry name" value="RRNA_m2G_Mtase_RsmD_prd"/>
    <property type="match status" value="1"/>
</dbReference>
<evidence type="ECO:0000256" key="1">
    <source>
        <dbReference type="ARBA" id="ARBA00022490"/>
    </source>
</evidence>